<evidence type="ECO:0000256" key="5">
    <source>
        <dbReference type="ARBA" id="ARBA00022833"/>
    </source>
</evidence>
<evidence type="ECO:0000256" key="3">
    <source>
        <dbReference type="ARBA" id="ARBA00022723"/>
    </source>
</evidence>
<reference evidence="11 12" key="1">
    <citation type="submission" date="2016-09" db="EMBL/GenBank/DDBJ databases">
        <title>Vagococcus teuberi sp. nov., isolated from the Malian artisanal sour milk fene.</title>
        <authorList>
            <person name="Wullschleger S."/>
            <person name="Seifert C."/>
            <person name="Baumgartner S."/>
            <person name="Lacroix C."/>
            <person name="Bonfoh B."/>
            <person name="Stevens M.J."/>
            <person name="Meile L."/>
        </authorList>
    </citation>
    <scope>NUCLEOTIDE SEQUENCE [LARGE SCALE GENOMIC DNA]</scope>
    <source>
        <strain evidence="11 12">DSM 21459</strain>
    </source>
</reference>
<name>A0A1J0A6J1_9ENTE</name>
<dbReference type="Gene3D" id="3.40.50.300">
    <property type="entry name" value="P-loop containing nucleotide triphosphate hydrolases"/>
    <property type="match status" value="1"/>
</dbReference>
<dbReference type="SUPFAM" id="SSF52540">
    <property type="entry name" value="P-loop containing nucleoside triphosphate hydrolases"/>
    <property type="match status" value="1"/>
</dbReference>
<evidence type="ECO:0000256" key="6">
    <source>
        <dbReference type="ARBA" id="ARBA00022840"/>
    </source>
</evidence>
<evidence type="ECO:0000256" key="1">
    <source>
        <dbReference type="ARBA" id="ARBA00006360"/>
    </source>
</evidence>
<dbReference type="SUPFAM" id="SSF48019">
    <property type="entry name" value="post-AAA+ oligomerization domain-like"/>
    <property type="match status" value="1"/>
</dbReference>
<keyword evidence="9" id="KW-0175">Coiled coil</keyword>
<dbReference type="GO" id="GO:0003677">
    <property type="term" value="F:DNA binding"/>
    <property type="evidence" value="ECO:0007669"/>
    <property type="project" value="InterPro"/>
</dbReference>
<dbReference type="GO" id="GO:0005524">
    <property type="term" value="F:ATP binding"/>
    <property type="evidence" value="ECO:0007669"/>
    <property type="project" value="UniProtKB-KW"/>
</dbReference>
<dbReference type="InterPro" id="IPR001270">
    <property type="entry name" value="ClpA/B"/>
</dbReference>
<comment type="catalytic activity">
    <reaction evidence="8">
        <text>DNA(n) + a 2'-deoxyribonucleoside 5'-triphosphate = DNA(n+1) + diphosphate</text>
        <dbReference type="Rhea" id="RHEA:22508"/>
        <dbReference type="Rhea" id="RHEA-COMP:17339"/>
        <dbReference type="Rhea" id="RHEA-COMP:17340"/>
        <dbReference type="ChEBI" id="CHEBI:33019"/>
        <dbReference type="ChEBI" id="CHEBI:61560"/>
        <dbReference type="ChEBI" id="CHEBI:173112"/>
        <dbReference type="EC" id="2.7.7.7"/>
    </reaction>
</comment>
<dbReference type="GO" id="GO:0003887">
    <property type="term" value="F:DNA-directed DNA polymerase activity"/>
    <property type="evidence" value="ECO:0007669"/>
    <property type="project" value="UniProtKB-KW"/>
</dbReference>
<dbReference type="InterPro" id="IPR050238">
    <property type="entry name" value="DNA_Rep/Repair_Clamp_Loader"/>
</dbReference>
<dbReference type="InterPro" id="IPR045085">
    <property type="entry name" value="HLD_clamp_pol_III_gamma_tau"/>
</dbReference>
<dbReference type="KEGG" id="vte:BHY08_06730"/>
<dbReference type="EMBL" id="CP017267">
    <property type="protein sequence ID" value="APB31548.1"/>
    <property type="molecule type" value="Genomic_DNA"/>
</dbReference>
<feature type="coiled-coil region" evidence="9">
    <location>
        <begin position="394"/>
        <end position="421"/>
    </location>
</feature>
<dbReference type="Pfam" id="PF13177">
    <property type="entry name" value="DNA_pol3_delta2"/>
    <property type="match status" value="1"/>
</dbReference>
<sequence>MKLEGSVYVAYQALYREWRPQTFDDLVGQGIITQTLKHAIMQQKVSHAYLFTGPRGTGKTSAAKIFAKAINCQHSVNGEPCNECDNCIGITNGRINDVLEIDAASNNGVEEIRDIRDKVKYAPTQVPYKIYIIDEVHMLSTGAFNALLKTLEEPPEHVIFILATTEPHKIPATIISRTQRFDFKRINTRDIENRLAFILKEKEINFDEQVLKIVARSAEGGMRDALSILDQLISFSDGTLSVADALEVTGSLTSQMMDDYFFACFNHDTQKALELVDDMLNEGKESNRIVENLLIHCRDVLMYQQAPNVVEAQLPTISESFKQLSQDIDSSVLYSWIEELNDIQKNMKFTSQPSIYLEVLTIKLSETSAKKEIHRPAVETRDEVSISGKVSADYQELIQKVQLLEQKIERLQENGGQVQEKKQKSSTSRNKQPLYKVPTERVYQVLEKATKEHLVSVRDVWVDLLQLLSVTQRAMLKACEPVAASETGLVIAFEYDILCQKASNDEELQVAVYNSLNKLIGYTPSLISIPKDNWKELRQQFISQTDVTKPETKEDTPDEDVLISEAKKMFGEQAIEVVED</sequence>
<dbReference type="GO" id="GO:0046872">
    <property type="term" value="F:metal ion binding"/>
    <property type="evidence" value="ECO:0007669"/>
    <property type="project" value="UniProtKB-KW"/>
</dbReference>
<keyword evidence="5" id="KW-0862">Zinc</keyword>
<gene>
    <name evidence="11" type="ORF">BHY08_06730</name>
</gene>
<evidence type="ECO:0000256" key="9">
    <source>
        <dbReference type="SAM" id="Coils"/>
    </source>
</evidence>
<dbReference type="STRING" id="519472.BHY08_06730"/>
<dbReference type="AlphaFoldDB" id="A0A1J0A6J1"/>
<evidence type="ECO:0000256" key="8">
    <source>
        <dbReference type="ARBA" id="ARBA00049244"/>
    </source>
</evidence>
<evidence type="ECO:0000313" key="12">
    <source>
        <dbReference type="Proteomes" id="UP000191200"/>
    </source>
</evidence>
<evidence type="ECO:0000256" key="4">
    <source>
        <dbReference type="ARBA" id="ARBA00022741"/>
    </source>
</evidence>
<keyword evidence="3" id="KW-0479">Metal-binding</keyword>
<keyword evidence="4" id="KW-0547">Nucleotide-binding</keyword>
<evidence type="ECO:0000256" key="7">
    <source>
        <dbReference type="ARBA" id="ARBA00022932"/>
    </source>
</evidence>
<dbReference type="CDD" id="cd18137">
    <property type="entry name" value="HLD_clamp_pol_III_gamma_tau"/>
    <property type="match status" value="1"/>
</dbReference>
<dbReference type="FunFam" id="3.40.50.300:FF:000014">
    <property type="entry name" value="DNA polymerase III subunit gamma/tau"/>
    <property type="match status" value="1"/>
</dbReference>
<evidence type="ECO:0000256" key="2">
    <source>
        <dbReference type="ARBA" id="ARBA00012417"/>
    </source>
</evidence>
<dbReference type="PANTHER" id="PTHR11669:SF0">
    <property type="entry name" value="PROTEIN STICHEL-LIKE 2"/>
    <property type="match status" value="1"/>
</dbReference>
<keyword evidence="6" id="KW-0067">ATP-binding</keyword>
<dbReference type="Gene3D" id="1.20.272.10">
    <property type="match status" value="1"/>
</dbReference>
<protein>
    <recommendedName>
        <fullName evidence="2">DNA-directed DNA polymerase</fullName>
        <ecNumber evidence="2">2.7.7.7</ecNumber>
    </recommendedName>
</protein>
<dbReference type="PRINTS" id="PR00300">
    <property type="entry name" value="CLPPROTEASEA"/>
</dbReference>
<dbReference type="Gene3D" id="1.10.8.60">
    <property type="match status" value="1"/>
</dbReference>
<dbReference type="SMART" id="SM00382">
    <property type="entry name" value="AAA"/>
    <property type="match status" value="1"/>
</dbReference>
<organism evidence="11 12">
    <name type="scientific">Vagococcus teuberi</name>
    <dbReference type="NCBI Taxonomy" id="519472"/>
    <lineage>
        <taxon>Bacteria</taxon>
        <taxon>Bacillati</taxon>
        <taxon>Bacillota</taxon>
        <taxon>Bacilli</taxon>
        <taxon>Lactobacillales</taxon>
        <taxon>Enterococcaceae</taxon>
        <taxon>Vagococcus</taxon>
    </lineage>
</organism>
<feature type="domain" description="AAA+ ATPase" evidence="10">
    <location>
        <begin position="45"/>
        <end position="192"/>
    </location>
</feature>
<proteinExistence type="inferred from homology"/>
<dbReference type="Proteomes" id="UP000191200">
    <property type="component" value="Chromosome"/>
</dbReference>
<dbReference type="GO" id="GO:0006261">
    <property type="term" value="P:DNA-templated DNA replication"/>
    <property type="evidence" value="ECO:0007669"/>
    <property type="project" value="TreeGrafter"/>
</dbReference>
<keyword evidence="7" id="KW-0239">DNA-directed DNA polymerase</keyword>
<evidence type="ECO:0000259" key="10">
    <source>
        <dbReference type="SMART" id="SM00382"/>
    </source>
</evidence>
<dbReference type="NCBIfam" id="NF004046">
    <property type="entry name" value="PRK05563.1"/>
    <property type="match status" value="1"/>
</dbReference>
<keyword evidence="12" id="KW-1185">Reference proteome</keyword>
<dbReference type="NCBIfam" id="TIGR02397">
    <property type="entry name" value="dnaX_nterm"/>
    <property type="match status" value="1"/>
</dbReference>
<dbReference type="InterPro" id="IPR027417">
    <property type="entry name" value="P-loop_NTPase"/>
</dbReference>
<dbReference type="InterPro" id="IPR012763">
    <property type="entry name" value="DNA_pol_III_sug/sutau_N"/>
</dbReference>
<dbReference type="GO" id="GO:0009360">
    <property type="term" value="C:DNA polymerase III complex"/>
    <property type="evidence" value="ECO:0007669"/>
    <property type="project" value="InterPro"/>
</dbReference>
<dbReference type="EC" id="2.7.7.7" evidence="2"/>
<keyword evidence="7" id="KW-0808">Transferase</keyword>
<dbReference type="InterPro" id="IPR008921">
    <property type="entry name" value="DNA_pol3_clamp-load_cplx_C"/>
</dbReference>
<dbReference type="CDD" id="cd00009">
    <property type="entry name" value="AAA"/>
    <property type="match status" value="1"/>
</dbReference>
<keyword evidence="7" id="KW-0548">Nucleotidyltransferase</keyword>
<evidence type="ECO:0000313" key="11">
    <source>
        <dbReference type="EMBL" id="APB31548.1"/>
    </source>
</evidence>
<dbReference type="Pfam" id="PF22608">
    <property type="entry name" value="DNAX_ATPase_lid"/>
    <property type="match status" value="1"/>
</dbReference>
<comment type="similarity">
    <text evidence="1">Belongs to the DnaX/STICHEL family.</text>
</comment>
<dbReference type="FunFam" id="1.10.8.60:FF:000013">
    <property type="entry name" value="DNA polymerase III subunit gamma/tau"/>
    <property type="match status" value="1"/>
</dbReference>
<dbReference type="PANTHER" id="PTHR11669">
    <property type="entry name" value="REPLICATION FACTOR C / DNA POLYMERASE III GAMMA-TAU SUBUNIT"/>
    <property type="match status" value="1"/>
</dbReference>
<dbReference type="InterPro" id="IPR003593">
    <property type="entry name" value="AAA+_ATPase"/>
</dbReference>
<accession>A0A1J0A6J1</accession>